<keyword evidence="3" id="KW-1185">Reference proteome</keyword>
<dbReference type="EMBL" id="JAEFCI010006389">
    <property type="protein sequence ID" value="KAG5459724.1"/>
    <property type="molecule type" value="Genomic_DNA"/>
</dbReference>
<reference evidence="2 3" key="1">
    <citation type="journal article" name="Sci. Rep.">
        <title>Genome-scale phylogenetic analyses confirm Olpidium as the closest living zoosporic fungus to the non-flagellated, terrestrial fungi.</title>
        <authorList>
            <person name="Chang Y."/>
            <person name="Rochon D."/>
            <person name="Sekimoto S."/>
            <person name="Wang Y."/>
            <person name="Chovatia M."/>
            <person name="Sandor L."/>
            <person name="Salamov A."/>
            <person name="Grigoriev I.V."/>
            <person name="Stajich J.E."/>
            <person name="Spatafora J.W."/>
        </authorList>
    </citation>
    <scope>NUCLEOTIDE SEQUENCE [LARGE SCALE GENOMIC DNA]</scope>
    <source>
        <strain evidence="2">S191</strain>
    </source>
</reference>
<evidence type="ECO:0000313" key="3">
    <source>
        <dbReference type="Proteomes" id="UP000673691"/>
    </source>
</evidence>
<comment type="caution">
    <text evidence="2">The sequence shown here is derived from an EMBL/GenBank/DDBJ whole genome shotgun (WGS) entry which is preliminary data.</text>
</comment>
<gene>
    <name evidence="2" type="ORF">BJ554DRAFT_8323</name>
</gene>
<dbReference type="Proteomes" id="UP000673691">
    <property type="component" value="Unassembled WGS sequence"/>
</dbReference>
<feature type="region of interest" description="Disordered" evidence="1">
    <location>
        <begin position="31"/>
        <end position="123"/>
    </location>
</feature>
<accession>A0A8H7ZV42</accession>
<feature type="compositionally biased region" description="Low complexity" evidence="1">
    <location>
        <begin position="53"/>
        <end position="67"/>
    </location>
</feature>
<evidence type="ECO:0000256" key="1">
    <source>
        <dbReference type="SAM" id="MobiDB-lite"/>
    </source>
</evidence>
<sequence length="265" mass="27243">MPAHRTGSASQRGTSVAEVNLRRLLAKCDATLVGGGGNPGRDPPLTAPPLPPELASAAASSASALSADGSREPAGGTLDGVPPRAAPPLPHANAVAAPGSDDPFPPGQVSAGASSPPSPHQPDAAVLRRRAALDRNKFATVRGRPISQALICRVRGRAPGRRVDGSVRVATYLSKLLADVEAEDQALGASLLLQFNGLARLGKNAPAGVGVVDALADTSRSRGWFNTPTSMAIVRAAERAALVEYRRKIAVLFDLMNELKLVSGE</sequence>
<feature type="compositionally biased region" description="Pro residues" evidence="1">
    <location>
        <begin position="41"/>
        <end position="52"/>
    </location>
</feature>
<proteinExistence type="predicted"/>
<protein>
    <submittedName>
        <fullName evidence="2">Uncharacterized protein</fullName>
    </submittedName>
</protein>
<dbReference type="AlphaFoldDB" id="A0A8H7ZV42"/>
<name>A0A8H7ZV42_9FUNG</name>
<evidence type="ECO:0000313" key="2">
    <source>
        <dbReference type="EMBL" id="KAG5459724.1"/>
    </source>
</evidence>
<organism evidence="2 3">
    <name type="scientific">Olpidium bornovanus</name>
    <dbReference type="NCBI Taxonomy" id="278681"/>
    <lineage>
        <taxon>Eukaryota</taxon>
        <taxon>Fungi</taxon>
        <taxon>Fungi incertae sedis</taxon>
        <taxon>Olpidiomycota</taxon>
        <taxon>Olpidiomycotina</taxon>
        <taxon>Olpidiomycetes</taxon>
        <taxon>Olpidiales</taxon>
        <taxon>Olpidiaceae</taxon>
        <taxon>Olpidium</taxon>
    </lineage>
</organism>